<dbReference type="GO" id="GO:0003677">
    <property type="term" value="F:DNA binding"/>
    <property type="evidence" value="ECO:0007669"/>
    <property type="project" value="UniProtKB-KW"/>
</dbReference>
<comment type="similarity">
    <text evidence="1">Belongs to the LysR transcriptional regulatory family.</text>
</comment>
<dbReference type="InterPro" id="IPR050950">
    <property type="entry name" value="HTH-type_LysR_regulators"/>
</dbReference>
<evidence type="ECO:0000256" key="3">
    <source>
        <dbReference type="ARBA" id="ARBA00023125"/>
    </source>
</evidence>
<keyword evidence="7" id="KW-1185">Reference proteome</keyword>
<reference evidence="6 7" key="1">
    <citation type="submission" date="2019-03" db="EMBL/GenBank/DDBJ databases">
        <title>Ramlibacter sp. 18x22-1, whole genome shotgun sequence.</title>
        <authorList>
            <person name="Zhang X."/>
            <person name="Feng G."/>
            <person name="Zhu H."/>
        </authorList>
    </citation>
    <scope>NUCLEOTIDE SEQUENCE [LARGE SCALE GENOMIC DNA]</scope>
    <source>
        <strain evidence="6 7">18x22-1</strain>
    </source>
</reference>
<sequence length="300" mass="32362">MELSEIRLVVAIAGHGSLTRAAAARSTTQSALSRQLARIEHDWGGRLFDRTGRGLHLTEAGQRLLPELRALLDDADRLKSELRGGHSGLSGEVRIGMIPSTPEAITPALYRRLRASHPQLRISLFEGSGGQIEEWLTTGQVGIGIFFRHGAKPGGHNEEMLSTVDAFLVGPEGDPVTGNATVDFERLAGLPLVLARSPNSLRTRLEQMAARKGFALDVVIEANSVTLHGKLAAEGCGYAVLSSYAVSESFMGHRLSAARIVKPPVKRHLSLATTPHRPLSFAEREVAAEIRKVALEMLVP</sequence>
<dbReference type="FunFam" id="1.10.10.10:FF:000001">
    <property type="entry name" value="LysR family transcriptional regulator"/>
    <property type="match status" value="1"/>
</dbReference>
<dbReference type="RefSeq" id="WP_135251383.1">
    <property type="nucleotide sequence ID" value="NZ_SMLK01000008.1"/>
</dbReference>
<dbReference type="InterPro" id="IPR036390">
    <property type="entry name" value="WH_DNA-bd_sf"/>
</dbReference>
<dbReference type="OrthoDB" id="8587114at2"/>
<dbReference type="Proteomes" id="UP000297839">
    <property type="component" value="Unassembled WGS sequence"/>
</dbReference>
<dbReference type="InterPro" id="IPR036388">
    <property type="entry name" value="WH-like_DNA-bd_sf"/>
</dbReference>
<dbReference type="PANTHER" id="PTHR30419">
    <property type="entry name" value="HTH-TYPE TRANSCRIPTIONAL REGULATOR YBHD"/>
    <property type="match status" value="1"/>
</dbReference>
<organism evidence="6 7">
    <name type="scientific">Ramlibacter humi</name>
    <dbReference type="NCBI Taxonomy" id="2530451"/>
    <lineage>
        <taxon>Bacteria</taxon>
        <taxon>Pseudomonadati</taxon>
        <taxon>Pseudomonadota</taxon>
        <taxon>Betaproteobacteria</taxon>
        <taxon>Burkholderiales</taxon>
        <taxon>Comamonadaceae</taxon>
        <taxon>Ramlibacter</taxon>
    </lineage>
</organism>
<dbReference type="GO" id="GO:0003700">
    <property type="term" value="F:DNA-binding transcription factor activity"/>
    <property type="evidence" value="ECO:0007669"/>
    <property type="project" value="InterPro"/>
</dbReference>
<evidence type="ECO:0000313" key="6">
    <source>
        <dbReference type="EMBL" id="TFY97184.1"/>
    </source>
</evidence>
<keyword evidence="4" id="KW-0804">Transcription</keyword>
<accession>A0A4Z0BGC3</accession>
<dbReference type="SUPFAM" id="SSF53850">
    <property type="entry name" value="Periplasmic binding protein-like II"/>
    <property type="match status" value="1"/>
</dbReference>
<feature type="domain" description="HTH lysR-type" evidence="5">
    <location>
        <begin position="1"/>
        <end position="58"/>
    </location>
</feature>
<dbReference type="Gene3D" id="1.10.10.10">
    <property type="entry name" value="Winged helix-like DNA-binding domain superfamily/Winged helix DNA-binding domain"/>
    <property type="match status" value="1"/>
</dbReference>
<dbReference type="InterPro" id="IPR005119">
    <property type="entry name" value="LysR_subst-bd"/>
</dbReference>
<dbReference type="AlphaFoldDB" id="A0A4Z0BGC3"/>
<proteinExistence type="inferred from homology"/>
<evidence type="ECO:0000313" key="7">
    <source>
        <dbReference type="Proteomes" id="UP000297839"/>
    </source>
</evidence>
<evidence type="ECO:0000256" key="2">
    <source>
        <dbReference type="ARBA" id="ARBA00023015"/>
    </source>
</evidence>
<gene>
    <name evidence="6" type="ORF">EZ216_19075</name>
</gene>
<dbReference type="EMBL" id="SMLK01000008">
    <property type="protein sequence ID" value="TFY97184.1"/>
    <property type="molecule type" value="Genomic_DNA"/>
</dbReference>
<keyword evidence="2" id="KW-0805">Transcription regulation</keyword>
<name>A0A4Z0BGC3_9BURK</name>
<dbReference type="Gene3D" id="3.40.190.10">
    <property type="entry name" value="Periplasmic binding protein-like II"/>
    <property type="match status" value="2"/>
</dbReference>
<dbReference type="GO" id="GO:0005829">
    <property type="term" value="C:cytosol"/>
    <property type="evidence" value="ECO:0007669"/>
    <property type="project" value="TreeGrafter"/>
</dbReference>
<keyword evidence="3" id="KW-0238">DNA-binding</keyword>
<comment type="caution">
    <text evidence="6">The sequence shown here is derived from an EMBL/GenBank/DDBJ whole genome shotgun (WGS) entry which is preliminary data.</text>
</comment>
<dbReference type="SUPFAM" id="SSF46785">
    <property type="entry name" value="Winged helix' DNA-binding domain"/>
    <property type="match status" value="1"/>
</dbReference>
<dbReference type="PROSITE" id="PS50931">
    <property type="entry name" value="HTH_LYSR"/>
    <property type="match status" value="1"/>
</dbReference>
<evidence type="ECO:0000256" key="1">
    <source>
        <dbReference type="ARBA" id="ARBA00009437"/>
    </source>
</evidence>
<evidence type="ECO:0000256" key="4">
    <source>
        <dbReference type="ARBA" id="ARBA00023163"/>
    </source>
</evidence>
<evidence type="ECO:0000259" key="5">
    <source>
        <dbReference type="PROSITE" id="PS50931"/>
    </source>
</evidence>
<dbReference type="Pfam" id="PF00126">
    <property type="entry name" value="HTH_1"/>
    <property type="match status" value="1"/>
</dbReference>
<protein>
    <submittedName>
        <fullName evidence="6">LysR family transcriptional regulator</fullName>
    </submittedName>
</protein>
<dbReference type="PANTHER" id="PTHR30419:SF8">
    <property type="entry name" value="NITROGEN ASSIMILATION TRANSCRIPTIONAL ACTIVATOR-RELATED"/>
    <property type="match status" value="1"/>
</dbReference>
<dbReference type="InterPro" id="IPR000847">
    <property type="entry name" value="LysR_HTH_N"/>
</dbReference>
<dbReference type="Pfam" id="PF03466">
    <property type="entry name" value="LysR_substrate"/>
    <property type="match status" value="1"/>
</dbReference>